<keyword evidence="2" id="KW-0699">rRNA-binding</keyword>
<sequence>RTKNFMGKPVPVVITVYKDKKFDFIIKSPPASHFIKEAARLKGGSKEPGRQIVASITKKQAEEIAKKKMEDLNANDLEQAVKIISGSARSMGIEVKE</sequence>
<evidence type="ECO:0000313" key="7">
    <source>
        <dbReference type="EMBL" id="SVC92632.1"/>
    </source>
</evidence>
<name>A0A382R650_9ZZZZ</name>
<keyword evidence="4" id="KW-0689">Ribosomal protein</keyword>
<dbReference type="AlphaFoldDB" id="A0A382R650"/>
<evidence type="ECO:0000259" key="6">
    <source>
        <dbReference type="Pfam" id="PF00298"/>
    </source>
</evidence>
<dbReference type="InterPro" id="IPR036796">
    <property type="entry name" value="Ribosomal_uL11_N_sf"/>
</dbReference>
<dbReference type="PANTHER" id="PTHR11661:SF1">
    <property type="entry name" value="LARGE RIBOSOMAL SUBUNIT PROTEIN UL11M"/>
    <property type="match status" value="1"/>
</dbReference>
<dbReference type="FunFam" id="1.10.10.250:FF:000001">
    <property type="entry name" value="50S ribosomal protein L11"/>
    <property type="match status" value="1"/>
</dbReference>
<comment type="similarity">
    <text evidence="1">Belongs to the universal ribosomal protein uL11 family.</text>
</comment>
<dbReference type="InterPro" id="IPR036769">
    <property type="entry name" value="Ribosomal_uL11_C_sf"/>
</dbReference>
<dbReference type="SMART" id="SM00649">
    <property type="entry name" value="RL11"/>
    <property type="match status" value="1"/>
</dbReference>
<dbReference type="PANTHER" id="PTHR11661">
    <property type="entry name" value="60S RIBOSOMAL PROTEIN L12"/>
    <property type="match status" value="1"/>
</dbReference>
<gene>
    <name evidence="7" type="ORF">METZ01_LOCUS345486</name>
</gene>
<dbReference type="InterPro" id="IPR020785">
    <property type="entry name" value="Ribosomal_uL11_CS"/>
</dbReference>
<evidence type="ECO:0000256" key="3">
    <source>
        <dbReference type="ARBA" id="ARBA00022884"/>
    </source>
</evidence>
<dbReference type="Gene3D" id="1.10.10.250">
    <property type="entry name" value="Ribosomal protein L11, C-terminal domain"/>
    <property type="match status" value="1"/>
</dbReference>
<proteinExistence type="inferred from homology"/>
<feature type="non-terminal residue" evidence="7">
    <location>
        <position position="1"/>
    </location>
</feature>
<dbReference type="InterPro" id="IPR020783">
    <property type="entry name" value="Ribosomal_uL11_C"/>
</dbReference>
<dbReference type="GO" id="GO:0070180">
    <property type="term" value="F:large ribosomal subunit rRNA binding"/>
    <property type="evidence" value="ECO:0007669"/>
    <property type="project" value="TreeGrafter"/>
</dbReference>
<dbReference type="GO" id="GO:0003735">
    <property type="term" value="F:structural constituent of ribosome"/>
    <property type="evidence" value="ECO:0007669"/>
    <property type="project" value="InterPro"/>
</dbReference>
<dbReference type="CDD" id="cd00349">
    <property type="entry name" value="Ribosomal_L11"/>
    <property type="match status" value="1"/>
</dbReference>
<keyword evidence="3" id="KW-0694">RNA-binding</keyword>
<protein>
    <recommendedName>
        <fullName evidence="6">Large ribosomal subunit protein uL11 C-terminal domain-containing protein</fullName>
    </recommendedName>
</protein>
<dbReference type="GO" id="GO:0022625">
    <property type="term" value="C:cytosolic large ribosomal subunit"/>
    <property type="evidence" value="ECO:0007669"/>
    <property type="project" value="TreeGrafter"/>
</dbReference>
<dbReference type="InterPro" id="IPR000911">
    <property type="entry name" value="Ribosomal_uL11"/>
</dbReference>
<dbReference type="SUPFAM" id="SSF54747">
    <property type="entry name" value="Ribosomal L11/L12e N-terminal domain"/>
    <property type="match status" value="1"/>
</dbReference>
<dbReference type="EMBL" id="UINC01119075">
    <property type="protein sequence ID" value="SVC92632.1"/>
    <property type="molecule type" value="Genomic_DNA"/>
</dbReference>
<dbReference type="GO" id="GO:0006412">
    <property type="term" value="P:translation"/>
    <property type="evidence" value="ECO:0007669"/>
    <property type="project" value="InterPro"/>
</dbReference>
<accession>A0A382R650</accession>
<dbReference type="PROSITE" id="PS00359">
    <property type="entry name" value="RIBOSOMAL_L11"/>
    <property type="match status" value="1"/>
</dbReference>
<evidence type="ECO:0000256" key="1">
    <source>
        <dbReference type="ARBA" id="ARBA00010537"/>
    </source>
</evidence>
<keyword evidence="5" id="KW-0687">Ribonucleoprotein</keyword>
<reference evidence="7" key="1">
    <citation type="submission" date="2018-05" db="EMBL/GenBank/DDBJ databases">
        <authorList>
            <person name="Lanie J.A."/>
            <person name="Ng W.-L."/>
            <person name="Kazmierczak K.M."/>
            <person name="Andrzejewski T.M."/>
            <person name="Davidsen T.M."/>
            <person name="Wayne K.J."/>
            <person name="Tettelin H."/>
            <person name="Glass J.I."/>
            <person name="Rusch D."/>
            <person name="Podicherti R."/>
            <person name="Tsui H.-C.T."/>
            <person name="Winkler M.E."/>
        </authorList>
    </citation>
    <scope>NUCLEOTIDE SEQUENCE</scope>
</reference>
<evidence type="ECO:0000256" key="4">
    <source>
        <dbReference type="ARBA" id="ARBA00022980"/>
    </source>
</evidence>
<evidence type="ECO:0000256" key="2">
    <source>
        <dbReference type="ARBA" id="ARBA00022730"/>
    </source>
</evidence>
<dbReference type="Pfam" id="PF00298">
    <property type="entry name" value="Ribosomal_L11"/>
    <property type="match status" value="1"/>
</dbReference>
<dbReference type="SUPFAM" id="SSF46906">
    <property type="entry name" value="Ribosomal protein L11, C-terminal domain"/>
    <property type="match status" value="1"/>
</dbReference>
<organism evidence="7">
    <name type="scientific">marine metagenome</name>
    <dbReference type="NCBI Taxonomy" id="408172"/>
    <lineage>
        <taxon>unclassified sequences</taxon>
        <taxon>metagenomes</taxon>
        <taxon>ecological metagenomes</taxon>
    </lineage>
</organism>
<evidence type="ECO:0000256" key="5">
    <source>
        <dbReference type="ARBA" id="ARBA00023274"/>
    </source>
</evidence>
<dbReference type="Gene3D" id="3.30.1550.10">
    <property type="entry name" value="Ribosomal protein L11/L12, N-terminal domain"/>
    <property type="match status" value="1"/>
</dbReference>
<feature type="domain" description="Large ribosomal subunit protein uL11 C-terminal" evidence="6">
    <location>
        <begin position="27"/>
        <end position="95"/>
    </location>
</feature>